<evidence type="ECO:0000313" key="11">
    <source>
        <dbReference type="Proteomes" id="UP001485043"/>
    </source>
</evidence>
<dbReference type="EMBL" id="JALJOV010000083">
    <property type="protein sequence ID" value="KAK9867502.1"/>
    <property type="molecule type" value="Genomic_DNA"/>
</dbReference>
<dbReference type="GO" id="GO:0006606">
    <property type="term" value="P:protein import into nucleus"/>
    <property type="evidence" value="ECO:0007669"/>
    <property type="project" value="TreeGrafter"/>
</dbReference>
<keyword evidence="4 9" id="KW-0509">mRNA transport</keyword>
<dbReference type="GO" id="GO:0006406">
    <property type="term" value="P:mRNA export from nucleus"/>
    <property type="evidence" value="ECO:0007669"/>
    <property type="project" value="TreeGrafter"/>
</dbReference>
<comment type="similarity">
    <text evidence="2 9">Belongs to the nucleoporin Nup85 family.</text>
</comment>
<keyword evidence="11" id="KW-1185">Reference proteome</keyword>
<dbReference type="PANTHER" id="PTHR13373:SF21">
    <property type="entry name" value="NUCLEAR PORE COMPLEX PROTEIN NUP85"/>
    <property type="match status" value="1"/>
</dbReference>
<dbReference type="Proteomes" id="UP001485043">
    <property type="component" value="Unassembled WGS sequence"/>
</dbReference>
<proteinExistence type="inferred from homology"/>
<dbReference type="GO" id="GO:0031965">
    <property type="term" value="C:nuclear membrane"/>
    <property type="evidence" value="ECO:0007669"/>
    <property type="project" value="UniProtKB-UniRule"/>
</dbReference>
<keyword evidence="6 9" id="KW-0811">Translocation</keyword>
<name>A0AAW1TEY7_9CHLO</name>
<keyword evidence="8 9" id="KW-0539">Nucleus</keyword>
<gene>
    <name evidence="10" type="ORF">WJX84_006357</name>
</gene>
<comment type="subunit">
    <text evidence="9">Component of the nuclear pore complex (NPC).</text>
</comment>
<evidence type="ECO:0000256" key="9">
    <source>
        <dbReference type="RuleBase" id="RU365073"/>
    </source>
</evidence>
<evidence type="ECO:0000256" key="1">
    <source>
        <dbReference type="ARBA" id="ARBA00004567"/>
    </source>
</evidence>
<keyword evidence="3 9" id="KW-0813">Transport</keyword>
<dbReference type="PANTHER" id="PTHR13373">
    <property type="entry name" value="FROUNT PROTEIN-RELATED"/>
    <property type="match status" value="1"/>
</dbReference>
<keyword evidence="9" id="KW-0472">Membrane</keyword>
<comment type="subcellular location">
    <subcellularLocation>
        <location evidence="1 9">Nucleus</location>
        <location evidence="1 9">Nuclear pore complex</location>
    </subcellularLocation>
</comment>
<keyword evidence="7 9" id="KW-0906">Nuclear pore complex</keyword>
<dbReference type="GO" id="GO:0045893">
    <property type="term" value="P:positive regulation of DNA-templated transcription"/>
    <property type="evidence" value="ECO:0007669"/>
    <property type="project" value="TreeGrafter"/>
</dbReference>
<dbReference type="AlphaFoldDB" id="A0AAW1TEY7"/>
<keyword evidence="5 9" id="KW-0653">Protein transport</keyword>
<evidence type="ECO:0000256" key="6">
    <source>
        <dbReference type="ARBA" id="ARBA00023010"/>
    </source>
</evidence>
<dbReference type="GO" id="GO:0017056">
    <property type="term" value="F:structural constituent of nuclear pore"/>
    <property type="evidence" value="ECO:0007669"/>
    <property type="project" value="TreeGrafter"/>
</dbReference>
<dbReference type="Pfam" id="PF07575">
    <property type="entry name" value="Nucleopor_Nup85"/>
    <property type="match status" value="1"/>
</dbReference>
<evidence type="ECO:0000313" key="10">
    <source>
        <dbReference type="EMBL" id="KAK9867502.1"/>
    </source>
</evidence>
<sequence>MDRHEHLEPEEEELPCSVESLLKCSWQHGSLLTVTAAPVTCGEPAMDFKMHLGLLAAGRRALVHNSLPIFKELQKTPAAERTLQDILMYSDAMKMVLSVEEPRIKEGATPSLSQSQVLDILRERALWSLTEILFLQPGCSVGSITEALVRWLQRNDAVLAFTGRSLSTCMARMSGQYGLGRMPEASAEYWRMLHRLVALGRLDEAVQLLGFHSAWHMSLEEDNQHIVTQTKCLTAAGLDLLQNMPRLLADIPAGCAGDSLDSEPEFIMRRQQWLTACNLALEDQSFWKSLTEASASTARGLRGMLEVLVGSHEALQGATEGWLELLVAELLHSYPTLHPASHLVPLMQRCQSETEGAGLGHGGGDPSALLPLIDGLIQAGVAGDVQDALVVFNQCGSPWLMAHIPPLLQTNSRKATALLAEVPEQGVTQLEAWILDYATSLMATKSTWTAAADMLACCPRQGKAALEALLHHLPVEEEGDEVLARAALHLCRQHRLHASATDICRRIAMHRWRQGQTAAALTWAGRAGDSERAEAFAAPLIQAIEHELCSTSLSSHHPQPGSLTEELEDLLPVLQCLDHTESPSAAAPSSSTHHAHQSFPSLHIHHTEPSNIACCLEYLNLRSALPPLRLRLPILHAAIPLLDAQPPVVQHAELHALLAALEGAEEEQECFGDDLMAINTWPAEQRRAKLMAVRLAFSRSLTCSFIIQASGTSGKAGFDDHML</sequence>
<protein>
    <recommendedName>
        <fullName evidence="9">Nuclear pore complex protein Nup85</fullName>
    </recommendedName>
</protein>
<dbReference type="InterPro" id="IPR011502">
    <property type="entry name" value="Nucleoporin_Nup85"/>
</dbReference>
<evidence type="ECO:0000256" key="5">
    <source>
        <dbReference type="ARBA" id="ARBA00022927"/>
    </source>
</evidence>
<evidence type="ECO:0000256" key="7">
    <source>
        <dbReference type="ARBA" id="ARBA00023132"/>
    </source>
</evidence>
<organism evidence="10 11">
    <name type="scientific">Apatococcus fuscideae</name>
    <dbReference type="NCBI Taxonomy" id="2026836"/>
    <lineage>
        <taxon>Eukaryota</taxon>
        <taxon>Viridiplantae</taxon>
        <taxon>Chlorophyta</taxon>
        <taxon>core chlorophytes</taxon>
        <taxon>Trebouxiophyceae</taxon>
        <taxon>Chlorellales</taxon>
        <taxon>Chlorellaceae</taxon>
        <taxon>Apatococcus</taxon>
    </lineage>
</organism>
<reference evidence="10 11" key="1">
    <citation type="journal article" date="2024" name="Nat. Commun.">
        <title>Phylogenomics reveals the evolutionary origins of lichenization in chlorophyte algae.</title>
        <authorList>
            <person name="Puginier C."/>
            <person name="Libourel C."/>
            <person name="Otte J."/>
            <person name="Skaloud P."/>
            <person name="Haon M."/>
            <person name="Grisel S."/>
            <person name="Petersen M."/>
            <person name="Berrin J.G."/>
            <person name="Delaux P.M."/>
            <person name="Dal Grande F."/>
            <person name="Keller J."/>
        </authorList>
    </citation>
    <scope>NUCLEOTIDE SEQUENCE [LARGE SCALE GENOMIC DNA]</scope>
    <source>
        <strain evidence="10 11">SAG 2523</strain>
    </source>
</reference>
<evidence type="ECO:0000256" key="4">
    <source>
        <dbReference type="ARBA" id="ARBA00022816"/>
    </source>
</evidence>
<dbReference type="GO" id="GO:0031080">
    <property type="term" value="C:nuclear pore outer ring"/>
    <property type="evidence" value="ECO:0007669"/>
    <property type="project" value="TreeGrafter"/>
</dbReference>
<comment type="caution">
    <text evidence="10">The sequence shown here is derived from an EMBL/GenBank/DDBJ whole genome shotgun (WGS) entry which is preliminary data.</text>
</comment>
<evidence type="ECO:0000256" key="3">
    <source>
        <dbReference type="ARBA" id="ARBA00022448"/>
    </source>
</evidence>
<comment type="function">
    <text evidence="9">Functions as a component of the nuclear pore complex (NPC).</text>
</comment>
<evidence type="ECO:0000256" key="2">
    <source>
        <dbReference type="ARBA" id="ARBA00005573"/>
    </source>
</evidence>
<evidence type="ECO:0000256" key="8">
    <source>
        <dbReference type="ARBA" id="ARBA00023242"/>
    </source>
</evidence>
<accession>A0AAW1TEY7</accession>